<dbReference type="PANTHER" id="PTHR12905:SF0">
    <property type="entry name" value="CALCINEURIN-LIKE PHOSPHOESTERASE DOMAIN-CONTAINING PROTEIN"/>
    <property type="match status" value="1"/>
</dbReference>
<organism evidence="2">
    <name type="scientific">Laccaria bicolor (strain S238N-H82 / ATCC MYA-4686)</name>
    <name type="common">Bicoloured deceiver</name>
    <name type="synonym">Laccaria laccata var. bicolor</name>
    <dbReference type="NCBI Taxonomy" id="486041"/>
    <lineage>
        <taxon>Eukaryota</taxon>
        <taxon>Fungi</taxon>
        <taxon>Dikarya</taxon>
        <taxon>Basidiomycota</taxon>
        <taxon>Agaricomycotina</taxon>
        <taxon>Agaricomycetes</taxon>
        <taxon>Agaricomycetidae</taxon>
        <taxon>Agaricales</taxon>
        <taxon>Agaricineae</taxon>
        <taxon>Hydnangiaceae</taxon>
        <taxon>Laccaria</taxon>
    </lineage>
</organism>
<accession>B0DG95</accession>
<evidence type="ECO:0000313" key="1">
    <source>
        <dbReference type="EMBL" id="EDR06474.1"/>
    </source>
</evidence>
<keyword evidence="2" id="KW-1185">Reference proteome</keyword>
<name>B0DG95_LACBS</name>
<dbReference type="AlphaFoldDB" id="B0DG95"/>
<gene>
    <name evidence="1" type="ORF">LACBIDRAFT_300196</name>
</gene>
<dbReference type="InParanoid" id="B0DG95"/>
<dbReference type="Proteomes" id="UP000001194">
    <property type="component" value="Unassembled WGS sequence"/>
</dbReference>
<dbReference type="PANTHER" id="PTHR12905">
    <property type="entry name" value="METALLOPHOSPHOESTERASE"/>
    <property type="match status" value="1"/>
</dbReference>
<sequence>MPRRFGFVDSELPHGYCYTLHHFHSLCGLHFGYTQCNPIVPADVLIHAGDLTQSGTADEVRSAVRWIASLPHPVKIVVAEYGNWAFQYPQPKLLPDRARDVWASIPHHIDILVTHGPPHGHMDTVGSQHAGCVALLERLQDVKPMLHVFGHVHAGRGVQTLRWDLEQRVSSWSIKNLLSGMPYALSLLSQRDSTVEYRDTTLLVNASIQAGNRDAAERS</sequence>
<dbReference type="OrthoDB" id="630188at2759"/>
<dbReference type="Gene3D" id="3.60.21.10">
    <property type="match status" value="2"/>
</dbReference>
<dbReference type="InterPro" id="IPR029052">
    <property type="entry name" value="Metallo-depent_PP-like"/>
</dbReference>
<dbReference type="RefSeq" id="XP_001882846.1">
    <property type="nucleotide sequence ID" value="XM_001882811.1"/>
</dbReference>
<dbReference type="EMBL" id="DS547108">
    <property type="protein sequence ID" value="EDR06474.1"/>
    <property type="molecule type" value="Genomic_DNA"/>
</dbReference>
<dbReference type="KEGG" id="lbc:LACBIDRAFT_300196"/>
<dbReference type="HOGENOM" id="CLU_041441_3_1_1"/>
<protein>
    <submittedName>
        <fullName evidence="1">Predicted protein</fullName>
    </submittedName>
</protein>
<dbReference type="CDD" id="cd07379">
    <property type="entry name" value="MPP_239FB"/>
    <property type="match status" value="1"/>
</dbReference>
<reference evidence="1 2" key="1">
    <citation type="journal article" date="2008" name="Nature">
        <title>The genome of Laccaria bicolor provides insights into mycorrhizal symbiosis.</title>
        <authorList>
            <person name="Martin F."/>
            <person name="Aerts A."/>
            <person name="Ahren D."/>
            <person name="Brun A."/>
            <person name="Danchin E.G.J."/>
            <person name="Duchaussoy F."/>
            <person name="Gibon J."/>
            <person name="Kohler A."/>
            <person name="Lindquist E."/>
            <person name="Pereda V."/>
            <person name="Salamov A."/>
            <person name="Shapiro H.J."/>
            <person name="Wuyts J."/>
            <person name="Blaudez D."/>
            <person name="Buee M."/>
            <person name="Brokstein P."/>
            <person name="Canbaeck B."/>
            <person name="Cohen D."/>
            <person name="Courty P.E."/>
            <person name="Coutinho P.M."/>
            <person name="Delaruelle C."/>
            <person name="Detter J.C."/>
            <person name="Deveau A."/>
            <person name="DiFazio S."/>
            <person name="Duplessis S."/>
            <person name="Fraissinet-Tachet L."/>
            <person name="Lucic E."/>
            <person name="Frey-Klett P."/>
            <person name="Fourrey C."/>
            <person name="Feussner I."/>
            <person name="Gay G."/>
            <person name="Grimwood J."/>
            <person name="Hoegger P.J."/>
            <person name="Jain P."/>
            <person name="Kilaru S."/>
            <person name="Labbe J."/>
            <person name="Lin Y.C."/>
            <person name="Legue V."/>
            <person name="Le Tacon F."/>
            <person name="Marmeisse R."/>
            <person name="Melayah D."/>
            <person name="Montanini B."/>
            <person name="Muratet M."/>
            <person name="Nehls U."/>
            <person name="Niculita-Hirzel H."/>
            <person name="Oudot-Le Secq M.P."/>
            <person name="Peter M."/>
            <person name="Quesneville H."/>
            <person name="Rajashekar B."/>
            <person name="Reich M."/>
            <person name="Rouhier N."/>
            <person name="Schmutz J."/>
            <person name="Yin T."/>
            <person name="Chalot M."/>
            <person name="Henrissat B."/>
            <person name="Kuees U."/>
            <person name="Lucas S."/>
            <person name="Van de Peer Y."/>
            <person name="Podila G.K."/>
            <person name="Polle A."/>
            <person name="Pukkila P.J."/>
            <person name="Richardson P.M."/>
            <person name="Rouze P."/>
            <person name="Sanders I.R."/>
            <person name="Stajich J.E."/>
            <person name="Tunlid A."/>
            <person name="Tuskan G."/>
            <person name="Grigoriev I.V."/>
        </authorList>
    </citation>
    <scope>NUCLEOTIDE SEQUENCE [LARGE SCALE GENOMIC DNA]</scope>
    <source>
        <strain evidence="2">S238N-H82 / ATCC MYA-4686</strain>
    </source>
</reference>
<dbReference type="InterPro" id="IPR051693">
    <property type="entry name" value="UPF0046_metallophosphoest"/>
</dbReference>
<evidence type="ECO:0000313" key="2">
    <source>
        <dbReference type="Proteomes" id="UP000001194"/>
    </source>
</evidence>
<dbReference type="SUPFAM" id="SSF56300">
    <property type="entry name" value="Metallo-dependent phosphatases"/>
    <property type="match status" value="1"/>
</dbReference>
<dbReference type="GeneID" id="6078471"/>
<proteinExistence type="predicted"/>